<organism evidence="1 2">
    <name type="scientific">Lysobacter enzymogenes</name>
    <dbReference type="NCBI Taxonomy" id="69"/>
    <lineage>
        <taxon>Bacteria</taxon>
        <taxon>Pseudomonadati</taxon>
        <taxon>Pseudomonadota</taxon>
        <taxon>Gammaproteobacteria</taxon>
        <taxon>Lysobacterales</taxon>
        <taxon>Lysobacteraceae</taxon>
        <taxon>Lysobacter</taxon>
    </lineage>
</organism>
<dbReference type="KEGG" id="lem:LEN_2992"/>
<accession>A0AAU9AMC4</accession>
<dbReference type="Gene3D" id="2.60.120.620">
    <property type="entry name" value="q2cbj1_9rhob like domain"/>
    <property type="match status" value="1"/>
</dbReference>
<evidence type="ECO:0000313" key="1">
    <source>
        <dbReference type="EMBL" id="BAV98479.1"/>
    </source>
</evidence>
<sequence length="200" mass="22785">MTTSLIVVDDFFGHAEELRQAGLRLTYPDQQGAFPGRNSQERIELDGLDQHVSSIVGERVKTISPLGSHAKFRITQASDEGRGKVHVDPGYWSGVLYLSRPEDCRGGTEFFRHRRTQTDRRPMNDQELAKLGYASIDEAHQDIIERDGMDDSCWEPSMTVPMRFNRLVLLRPWLWHTAGPGFGDRPENARFVYLMFFAAG</sequence>
<name>A0AAU9AMC4_LYSEN</name>
<dbReference type="Proteomes" id="UP000218824">
    <property type="component" value="Chromosome"/>
</dbReference>
<gene>
    <name evidence="1" type="ORF">LEN_2992</name>
</gene>
<protein>
    <recommendedName>
        <fullName evidence="3">Phytanoyl-CoA dioxygenase family protein</fullName>
    </recommendedName>
</protein>
<evidence type="ECO:0008006" key="3">
    <source>
        <dbReference type="Google" id="ProtNLM"/>
    </source>
</evidence>
<dbReference type="AlphaFoldDB" id="A0AAU9AMC4"/>
<proteinExistence type="predicted"/>
<evidence type="ECO:0000313" key="2">
    <source>
        <dbReference type="Proteomes" id="UP000218824"/>
    </source>
</evidence>
<reference evidence="1 2" key="1">
    <citation type="journal article" date="2017" name="DNA Res.">
        <title>Complete genome sequence and expression profile of the commercial lytic enzyme producer Lysobacter enzymogenes M497-1.</title>
        <authorList>
            <person name="Takami H."/>
            <person name="Toyoda A."/>
            <person name="Uchiyama I."/>
            <person name="Itoh T."/>
            <person name="Takaki Y."/>
            <person name="Arai W."/>
            <person name="Nishi S."/>
            <person name="Kawai M."/>
            <person name="Shinya K."/>
            <person name="Ikeda H."/>
        </authorList>
    </citation>
    <scope>NUCLEOTIDE SEQUENCE [LARGE SCALE GENOMIC DNA]</scope>
    <source>
        <strain evidence="1 2">M497-1</strain>
    </source>
</reference>
<dbReference type="InterPro" id="IPR045617">
    <property type="entry name" value="DUF6445"/>
</dbReference>
<dbReference type="EMBL" id="AP014940">
    <property type="protein sequence ID" value="BAV98479.1"/>
    <property type="molecule type" value="Genomic_DNA"/>
</dbReference>
<dbReference type="Pfam" id="PF20043">
    <property type="entry name" value="DUF6445"/>
    <property type="match status" value="1"/>
</dbReference>